<keyword evidence="3 4" id="KW-0012">Acyltransferase</keyword>
<reference evidence="5" key="1">
    <citation type="journal article" date="2021" name="mSystems">
        <title>Bacteria and Archaea Synergistically Convert Glycine Betaine to Biogenic Methane in the Formosa Cold Seep of the South China Sea.</title>
        <authorList>
            <person name="Li L."/>
            <person name="Zhang W."/>
            <person name="Zhang S."/>
            <person name="Song L."/>
            <person name="Sun Q."/>
            <person name="Zhang H."/>
            <person name="Xiang H."/>
            <person name="Dong X."/>
        </authorList>
    </citation>
    <scope>NUCLEOTIDE SEQUENCE</scope>
    <source>
        <strain evidence="5">ZWT</strain>
    </source>
</reference>
<dbReference type="PANTHER" id="PTHR11104">
    <property type="entry name" value="AMINOGLYCOSIDE N3-ACETYLTRANSFERASE"/>
    <property type="match status" value="1"/>
</dbReference>
<accession>A0A9J6NVA6</accession>
<keyword evidence="6" id="KW-1185">Reference proteome</keyword>
<dbReference type="Pfam" id="PF02522">
    <property type="entry name" value="Antibiotic_NAT"/>
    <property type="match status" value="1"/>
</dbReference>
<evidence type="ECO:0000256" key="4">
    <source>
        <dbReference type="RuleBase" id="RU365031"/>
    </source>
</evidence>
<dbReference type="Proteomes" id="UP001056429">
    <property type="component" value="Unassembled WGS sequence"/>
</dbReference>
<dbReference type="RefSeq" id="WP_250857046.1">
    <property type="nucleotide sequence ID" value="NZ_JAGSOJ010000001.1"/>
</dbReference>
<comment type="similarity">
    <text evidence="1 4">Belongs to the antibiotic N-acetyltransferase family.</text>
</comment>
<organism evidence="5 6">
    <name type="scientific">Oceanirhabdus seepicola</name>
    <dbReference type="NCBI Taxonomy" id="2828781"/>
    <lineage>
        <taxon>Bacteria</taxon>
        <taxon>Bacillati</taxon>
        <taxon>Bacillota</taxon>
        <taxon>Clostridia</taxon>
        <taxon>Eubacteriales</taxon>
        <taxon>Clostridiaceae</taxon>
        <taxon>Oceanirhabdus</taxon>
    </lineage>
</organism>
<dbReference type="AlphaFoldDB" id="A0A9J6NVA6"/>
<evidence type="ECO:0000313" key="6">
    <source>
        <dbReference type="Proteomes" id="UP001056429"/>
    </source>
</evidence>
<evidence type="ECO:0000313" key="5">
    <source>
        <dbReference type="EMBL" id="MCM1988195.1"/>
    </source>
</evidence>
<evidence type="ECO:0000256" key="1">
    <source>
        <dbReference type="ARBA" id="ARBA00006383"/>
    </source>
</evidence>
<evidence type="ECO:0000256" key="2">
    <source>
        <dbReference type="ARBA" id="ARBA00022679"/>
    </source>
</evidence>
<proteinExistence type="inferred from homology"/>
<comment type="caution">
    <text evidence="5">The sequence shown here is derived from an EMBL/GenBank/DDBJ whole genome shotgun (WGS) entry which is preliminary data.</text>
</comment>
<reference evidence="5" key="2">
    <citation type="submission" date="2021-04" db="EMBL/GenBank/DDBJ databases">
        <authorList>
            <person name="Dong X."/>
        </authorList>
    </citation>
    <scope>NUCLEOTIDE SEQUENCE</scope>
    <source>
        <strain evidence="5">ZWT</strain>
    </source>
</reference>
<name>A0A9J6NVA6_9CLOT</name>
<sequence>MSLENIIKKTEKLNTRNTLYEDFIRIGLRKGHNVIVHSSLSSIGWVCGGPVAVIQALMDVVTETGTIIMPTHSDDYSNPALWENPPIPEEWVEIVKETMPAFDPKITPTFGMGAIVECFRTFPNVLRSNHPNVSFAAWGRNSKEIIEDHSLDCGLGEKSPLAKLYDLDAKVLLLGATYEDNTSFHLSEYRAGNYEETTCSAPIMIEGKREWTEFREIDFKTELFYLLGKDFEQECNVTINHIGKAESRFFEQKKAVDFGVEWLKRYYIENK</sequence>
<dbReference type="EMBL" id="JAGSOJ010000001">
    <property type="protein sequence ID" value="MCM1988195.1"/>
    <property type="molecule type" value="Genomic_DNA"/>
</dbReference>
<dbReference type="EC" id="2.3.1.-" evidence="4"/>
<dbReference type="PANTHER" id="PTHR11104:SF0">
    <property type="entry name" value="SPBETA PROPHAGE-DERIVED AMINOGLYCOSIDE N(3')-ACETYLTRANSFERASE-LIKE PROTEIN YOKD"/>
    <property type="match status" value="1"/>
</dbReference>
<evidence type="ECO:0000256" key="3">
    <source>
        <dbReference type="ARBA" id="ARBA00023315"/>
    </source>
</evidence>
<keyword evidence="2 4" id="KW-0808">Transferase</keyword>
<comment type="catalytic activity">
    <reaction evidence="4">
        <text>a 2-deoxystreptamine antibiotic + acetyl-CoA = an N(3)-acetyl-2-deoxystreptamine antibiotic + CoA + H(+)</text>
        <dbReference type="Rhea" id="RHEA:12665"/>
        <dbReference type="ChEBI" id="CHEBI:15378"/>
        <dbReference type="ChEBI" id="CHEBI:57287"/>
        <dbReference type="ChEBI" id="CHEBI:57288"/>
        <dbReference type="ChEBI" id="CHEBI:57921"/>
        <dbReference type="ChEBI" id="CHEBI:77452"/>
        <dbReference type="EC" id="2.3.1.81"/>
    </reaction>
</comment>
<dbReference type="InterPro" id="IPR003679">
    <property type="entry name" value="Amioglycoside_AcTrfase"/>
</dbReference>
<gene>
    <name evidence="5" type="ORF">KDK92_00470</name>
</gene>
<dbReference type="GO" id="GO:0046677">
    <property type="term" value="P:response to antibiotic"/>
    <property type="evidence" value="ECO:0007669"/>
    <property type="project" value="UniProtKB-KW"/>
</dbReference>
<dbReference type="GO" id="GO:0046353">
    <property type="term" value="F:aminoglycoside 3-N-acetyltransferase activity"/>
    <property type="evidence" value="ECO:0007669"/>
    <property type="project" value="UniProtKB-EC"/>
</dbReference>
<dbReference type="InterPro" id="IPR028345">
    <property type="entry name" value="Antibiotic_NAT-like"/>
</dbReference>
<dbReference type="SUPFAM" id="SSF110710">
    <property type="entry name" value="TTHA0583/YokD-like"/>
    <property type="match status" value="1"/>
</dbReference>
<protein>
    <recommendedName>
        <fullName evidence="4">Aminoglycoside N(3)-acetyltransferase</fullName>
        <ecNumber evidence="4">2.3.1.-</ecNumber>
    </recommendedName>
</protein>
<keyword evidence="4" id="KW-0046">Antibiotic resistance</keyword>